<dbReference type="InterPro" id="IPR005021">
    <property type="entry name" value="Terminase_largesu-like"/>
</dbReference>
<dbReference type="PANTHER" id="PTHR41287:SF1">
    <property type="entry name" value="PROTEIN YMFN"/>
    <property type="match status" value="1"/>
</dbReference>
<dbReference type="Proteomes" id="UP000530038">
    <property type="component" value="Unassembled WGS sequence"/>
</dbReference>
<dbReference type="PANTHER" id="PTHR41287">
    <property type="match status" value="1"/>
</dbReference>
<dbReference type="InterPro" id="IPR027417">
    <property type="entry name" value="P-loop_NTPase"/>
</dbReference>
<dbReference type="InterPro" id="IPR046461">
    <property type="entry name" value="TerL_ATPase"/>
</dbReference>
<comment type="caution">
    <text evidence="3">The sequence shown here is derived from an EMBL/GenBank/DDBJ whole genome shotgun (WGS) entry which is preliminary data.</text>
</comment>
<evidence type="ECO:0000313" key="4">
    <source>
        <dbReference type="Proteomes" id="UP000530038"/>
    </source>
</evidence>
<feature type="domain" description="Terminase large subunit-like endonuclease" evidence="2">
    <location>
        <begin position="265"/>
        <end position="556"/>
    </location>
</feature>
<dbReference type="Pfam" id="PF20441">
    <property type="entry name" value="TerL_nuclease"/>
    <property type="match status" value="1"/>
</dbReference>
<organism evidence="3 4">
    <name type="scientific">Pectobacterium aroidearum</name>
    <dbReference type="NCBI Taxonomy" id="1201031"/>
    <lineage>
        <taxon>Bacteria</taxon>
        <taxon>Pseudomonadati</taxon>
        <taxon>Pseudomonadota</taxon>
        <taxon>Gammaproteobacteria</taxon>
        <taxon>Enterobacterales</taxon>
        <taxon>Pectobacteriaceae</taxon>
        <taxon>Pectobacterium</taxon>
    </lineage>
</organism>
<reference evidence="3 4" key="1">
    <citation type="submission" date="2020-07" db="EMBL/GenBank/DDBJ databases">
        <title>Characterization of Pectobacterium aroidearum strains causing soft rot on Amorphophallus konjac.</title>
        <authorList>
            <person name="Xie H."/>
        </authorList>
    </citation>
    <scope>NUCLEOTIDE SEQUENCE [LARGE SCALE GENOMIC DNA]</scope>
    <source>
        <strain evidence="3 4">MY10</strain>
    </source>
</reference>
<protein>
    <submittedName>
        <fullName evidence="3">Terminase large subunit</fullName>
    </submittedName>
</protein>
<sequence>MATYPNVNAAMQYARDVISGKILACRYIKLACQRHIDDLQRSVNDKDYAYRFDREKAERACRFVQLLPHSSGDWKGQKLTAEPWQLFIFSCIFGWLRKDTKKRRFTEAYIRVARKNGKSFFAAGIGMYMFCADGENAAEVYCGATQMRQAKKVFTPARQMARMLPALQSKFNIDVWVDKLTRDDGSIFAPVVGDPGDGDSPSCAIIDEYHEHDTDNLYQTMTTGMGARSQPLTLIITTSGSNLASPCYDKDNDVKAILDGMLPGDHIFGMIYELDKGDDWQDPVNLIKANPNIGVSVTREYLLNKLETARTVPRQTNAIKTKHLNMWVSAASTFFSLEQWRAAEDRSLKFSDFKQDECIFALDLAAKLDLNAGIPIFVREIAGKRHYYCIGPMFWVPEDTVHSSDPKHAKAAEKYQAWVNTGHLMATDGAEADYREILASVIDLQDNEQVRINMIPIDPSGATALSHELADNGFEPVNIRQDYTNMSPPMKELEAALAGGRFHHDGNPILMWCISNVIGKFVPGSDDIVRPTKGDKQSKIDGATALLMAIGRAMLHGAANSGSIYDETDVAC</sequence>
<accession>A0ABR5ZJJ5</accession>
<dbReference type="Pfam" id="PF03354">
    <property type="entry name" value="TerL_ATPase"/>
    <property type="match status" value="1"/>
</dbReference>
<dbReference type="EMBL" id="JACERK010000017">
    <property type="protein sequence ID" value="MBA5234763.1"/>
    <property type="molecule type" value="Genomic_DNA"/>
</dbReference>
<name>A0ABR5ZJJ5_9GAMM</name>
<dbReference type="InterPro" id="IPR046462">
    <property type="entry name" value="TerL_nuclease"/>
</dbReference>
<evidence type="ECO:0000259" key="2">
    <source>
        <dbReference type="Pfam" id="PF20441"/>
    </source>
</evidence>
<feature type="domain" description="Terminase large subunit-like ATPase" evidence="1">
    <location>
        <begin position="83"/>
        <end position="253"/>
    </location>
</feature>
<evidence type="ECO:0000259" key="1">
    <source>
        <dbReference type="Pfam" id="PF03354"/>
    </source>
</evidence>
<keyword evidence="4" id="KW-1185">Reference proteome</keyword>
<evidence type="ECO:0000313" key="3">
    <source>
        <dbReference type="EMBL" id="MBA5234763.1"/>
    </source>
</evidence>
<gene>
    <name evidence="3" type="ORF">H2Y56_22030</name>
</gene>
<dbReference type="RefSeq" id="WP_181838340.1">
    <property type="nucleotide sequence ID" value="NZ_JACERK010000017.1"/>
</dbReference>
<proteinExistence type="predicted"/>
<dbReference type="Gene3D" id="3.40.50.300">
    <property type="entry name" value="P-loop containing nucleotide triphosphate hydrolases"/>
    <property type="match status" value="1"/>
</dbReference>